<evidence type="ECO:0000313" key="2">
    <source>
        <dbReference type="Proteomes" id="UP000000420"/>
    </source>
</evidence>
<dbReference type="HOGENOM" id="CLU_1767332_0_0_6"/>
<name>A0A0H2X357_XANC8</name>
<reference evidence="1 2" key="1">
    <citation type="journal article" date="2005" name="Genome Res.">
        <title>Comparative and functional genomic analyses of the pathogenicity of phytopathogen Xanthomonas campestris pv. campestris.</title>
        <authorList>
            <person name="Qian W."/>
            <person name="Jia Y."/>
            <person name="Ren S.X."/>
            <person name="He Y.Q."/>
            <person name="Feng J.X."/>
            <person name="Lu L.F."/>
            <person name="Sun Q."/>
            <person name="Ying G."/>
            <person name="Tang D.J."/>
            <person name="Tang H."/>
            <person name="Wu W."/>
            <person name="Hao P."/>
            <person name="Wang L."/>
            <person name="Jiang B.L."/>
            <person name="Zeng S."/>
            <person name="Gu W.Y."/>
            <person name="Lu G."/>
            <person name="Rong L."/>
            <person name="Tian Y."/>
            <person name="Yao Z."/>
            <person name="Fu G."/>
            <person name="Chen B."/>
            <person name="Fang R."/>
            <person name="Qiang B."/>
            <person name="Chen Z."/>
            <person name="Zhao G.P."/>
            <person name="Tang J.L."/>
            <person name="He C."/>
        </authorList>
    </citation>
    <scope>NUCLEOTIDE SEQUENCE [LARGE SCALE GENOMIC DNA]</scope>
    <source>
        <strain evidence="1 2">8004</strain>
    </source>
</reference>
<dbReference type="Proteomes" id="UP000000420">
    <property type="component" value="Chromosome"/>
</dbReference>
<evidence type="ECO:0000313" key="1">
    <source>
        <dbReference type="EMBL" id="AAY47420.1"/>
    </source>
</evidence>
<organism evidence="1 2">
    <name type="scientific">Xanthomonas campestris pv. campestris (strain 8004)</name>
    <dbReference type="NCBI Taxonomy" id="314565"/>
    <lineage>
        <taxon>Bacteria</taxon>
        <taxon>Pseudomonadati</taxon>
        <taxon>Pseudomonadota</taxon>
        <taxon>Gammaproteobacteria</taxon>
        <taxon>Lysobacterales</taxon>
        <taxon>Lysobacteraceae</taxon>
        <taxon>Xanthomonas</taxon>
    </lineage>
</organism>
<accession>A0A0H2X357</accession>
<sequence length="166" mass="16540">MSLVGSSSPAARRTAGVALLALWCGWIAVAWTTPQAAAAGDAASAWARVQASLPALSTAPMLVGVVGACTCDGAADARAWALLSQAVRARGGRVQQIDVPALHGSGYAVWLLGADGQPRYAGPAQGSAVCGRAGAAEWPRWLPQVLARPADVALVAPCACAAGVSA</sequence>
<proteinExistence type="predicted"/>
<protein>
    <submittedName>
        <fullName evidence="1">Uncharacterized protein</fullName>
    </submittedName>
</protein>
<dbReference type="KEGG" id="xcb:XC_0335"/>
<dbReference type="EMBL" id="CP000050">
    <property type="protein sequence ID" value="AAY47420.1"/>
    <property type="molecule type" value="Genomic_DNA"/>
</dbReference>
<gene>
    <name evidence="1" type="ordered locus">XC_0335</name>
</gene>
<dbReference type="RefSeq" id="WP_011035578.1">
    <property type="nucleotide sequence ID" value="NC_007086.1"/>
</dbReference>
<dbReference type="AlphaFoldDB" id="A0A0H2X357"/>